<name>A0A0W0VA44_9GAMM</name>
<feature type="active site" evidence="12 13">
    <location>
        <position position="179"/>
    </location>
</feature>
<dbReference type="InterPro" id="IPR017926">
    <property type="entry name" value="GATASE"/>
</dbReference>
<dbReference type="GO" id="GO:0000105">
    <property type="term" value="P:L-histidine biosynthetic process"/>
    <property type="evidence" value="ECO:0007669"/>
    <property type="project" value="UniProtKB-UniRule"/>
</dbReference>
<dbReference type="FunFam" id="3.40.50.880:FF:000009">
    <property type="entry name" value="Imidazole glycerol phosphate synthase subunit HisH"/>
    <property type="match status" value="1"/>
</dbReference>
<feature type="active site" evidence="12 13">
    <location>
        <position position="177"/>
    </location>
</feature>
<dbReference type="InterPro" id="IPR010139">
    <property type="entry name" value="Imidazole-glycPsynth_HisH"/>
</dbReference>
<dbReference type="PANTHER" id="PTHR42701">
    <property type="entry name" value="IMIDAZOLE GLYCEROL PHOSPHATE SYNTHASE SUBUNIT HISH"/>
    <property type="match status" value="1"/>
</dbReference>
<evidence type="ECO:0000256" key="1">
    <source>
        <dbReference type="ARBA" id="ARBA00004496"/>
    </source>
</evidence>
<evidence type="ECO:0000256" key="7">
    <source>
        <dbReference type="ARBA" id="ARBA00022962"/>
    </source>
</evidence>
<protein>
    <recommendedName>
        <fullName evidence="12">Imidazole glycerol phosphate synthase subunit HisH</fullName>
        <ecNumber evidence="12">4.3.2.10</ecNumber>
    </recommendedName>
    <alternativeName>
        <fullName evidence="12">IGP synthase glutaminase subunit</fullName>
        <ecNumber evidence="12">3.5.1.2</ecNumber>
    </alternativeName>
    <alternativeName>
        <fullName evidence="12">IGP synthase subunit HisH</fullName>
    </alternativeName>
    <alternativeName>
        <fullName evidence="12">ImGP synthase subunit HisH</fullName>
        <shortName evidence="12">IGPS subunit HisH</shortName>
    </alternativeName>
</protein>
<evidence type="ECO:0000259" key="14">
    <source>
        <dbReference type="Pfam" id="PF00117"/>
    </source>
</evidence>
<keyword evidence="5 12" id="KW-0028">Amino-acid biosynthesis</keyword>
<evidence type="ECO:0000256" key="3">
    <source>
        <dbReference type="ARBA" id="ARBA00011152"/>
    </source>
</evidence>
<keyword evidence="8 12" id="KW-0368">Histidine biosynthesis</keyword>
<evidence type="ECO:0000256" key="4">
    <source>
        <dbReference type="ARBA" id="ARBA00022490"/>
    </source>
</evidence>
<comment type="subcellular location">
    <subcellularLocation>
        <location evidence="1 12">Cytoplasm</location>
    </subcellularLocation>
</comment>
<dbReference type="Pfam" id="PF00117">
    <property type="entry name" value="GATase"/>
    <property type="match status" value="1"/>
</dbReference>
<comment type="catalytic activity">
    <reaction evidence="10 12">
        <text>5-[(5-phospho-1-deoxy-D-ribulos-1-ylimino)methylamino]-1-(5-phospho-beta-D-ribosyl)imidazole-4-carboxamide + L-glutamine = D-erythro-1-(imidazol-4-yl)glycerol 3-phosphate + 5-amino-1-(5-phospho-beta-D-ribosyl)imidazole-4-carboxamide + L-glutamate + H(+)</text>
        <dbReference type="Rhea" id="RHEA:24793"/>
        <dbReference type="ChEBI" id="CHEBI:15378"/>
        <dbReference type="ChEBI" id="CHEBI:29985"/>
        <dbReference type="ChEBI" id="CHEBI:58278"/>
        <dbReference type="ChEBI" id="CHEBI:58359"/>
        <dbReference type="ChEBI" id="CHEBI:58475"/>
        <dbReference type="ChEBI" id="CHEBI:58525"/>
        <dbReference type="EC" id="4.3.2.10"/>
    </reaction>
</comment>
<feature type="domain" description="Glutamine amidotransferase" evidence="14">
    <location>
        <begin position="4"/>
        <end position="193"/>
    </location>
</feature>
<dbReference type="STRING" id="456.Ljor_1276"/>
<comment type="function">
    <text evidence="12">IGPS catalyzes the conversion of PRFAR and glutamine to IGP, AICAR and glutamate. The HisH subunit catalyzes the hydrolysis of glutamine to glutamate and ammonia as part of the synthesis of IGP and AICAR. The resulting ammonia molecule is channeled to the active site of HisF.</text>
</comment>
<dbReference type="Proteomes" id="UP000055035">
    <property type="component" value="Unassembled WGS sequence"/>
</dbReference>
<dbReference type="EC" id="4.3.2.10" evidence="12"/>
<evidence type="ECO:0000256" key="8">
    <source>
        <dbReference type="ARBA" id="ARBA00023102"/>
    </source>
</evidence>
<dbReference type="EC" id="3.5.1.2" evidence="12"/>
<evidence type="ECO:0000256" key="13">
    <source>
        <dbReference type="PIRSR" id="PIRSR000495-1"/>
    </source>
</evidence>
<dbReference type="OrthoDB" id="9807137at2"/>
<dbReference type="RefSeq" id="WP_058470774.1">
    <property type="nucleotide sequence ID" value="NZ_CAAAIC010000003.1"/>
</dbReference>
<comment type="subunit">
    <text evidence="3 12">Heterodimer of HisH and HisF.</text>
</comment>
<dbReference type="UniPathway" id="UPA00031">
    <property type="reaction ID" value="UER00010"/>
</dbReference>
<dbReference type="GO" id="GO:0005737">
    <property type="term" value="C:cytoplasm"/>
    <property type="evidence" value="ECO:0007669"/>
    <property type="project" value="UniProtKB-SubCell"/>
</dbReference>
<evidence type="ECO:0000256" key="12">
    <source>
        <dbReference type="HAMAP-Rule" id="MF_00278"/>
    </source>
</evidence>
<dbReference type="SUPFAM" id="SSF52317">
    <property type="entry name" value="Class I glutamine amidotransferase-like"/>
    <property type="match status" value="1"/>
</dbReference>
<evidence type="ECO:0000256" key="6">
    <source>
        <dbReference type="ARBA" id="ARBA00022801"/>
    </source>
</evidence>
<sequence length="199" mass="21911">MIAVIDIAGNNLKSLTNAIRQLGDDCLLTHCRQDIQKASHIILPGVGAAGVAMKALQRSGLIDALLHCTKPILGICLGMQLLFEHSEEGDVSCLGLIPGEIKPLPASKHYPVPHMGWNRLVWTQDSPLGQGISDKDYFYFVHSYALMKDDFALATCQYSEPFAAIVQHRNIFGMQFHPEKSAEPGLQLLRNFLKLGETC</sequence>
<keyword evidence="9 12" id="KW-0456">Lyase</keyword>
<organism evidence="15 16">
    <name type="scientific">Legionella jordanis</name>
    <dbReference type="NCBI Taxonomy" id="456"/>
    <lineage>
        <taxon>Bacteria</taxon>
        <taxon>Pseudomonadati</taxon>
        <taxon>Pseudomonadota</taxon>
        <taxon>Gammaproteobacteria</taxon>
        <taxon>Legionellales</taxon>
        <taxon>Legionellaceae</taxon>
        <taxon>Legionella</taxon>
    </lineage>
</organism>
<keyword evidence="16" id="KW-1185">Reference proteome</keyword>
<dbReference type="PATRIC" id="fig|456.5.peg.1364"/>
<gene>
    <name evidence="12 15" type="primary">hisH</name>
    <name evidence="15" type="ORF">Ljor_1276</name>
</gene>
<evidence type="ECO:0000256" key="9">
    <source>
        <dbReference type="ARBA" id="ARBA00023239"/>
    </source>
</evidence>
<dbReference type="CDD" id="cd01748">
    <property type="entry name" value="GATase1_IGP_Synthase"/>
    <property type="match status" value="1"/>
</dbReference>
<comment type="catalytic activity">
    <reaction evidence="11 12">
        <text>L-glutamine + H2O = L-glutamate + NH4(+)</text>
        <dbReference type="Rhea" id="RHEA:15889"/>
        <dbReference type="ChEBI" id="CHEBI:15377"/>
        <dbReference type="ChEBI" id="CHEBI:28938"/>
        <dbReference type="ChEBI" id="CHEBI:29985"/>
        <dbReference type="ChEBI" id="CHEBI:58359"/>
        <dbReference type="EC" id="3.5.1.2"/>
    </reaction>
</comment>
<evidence type="ECO:0000256" key="10">
    <source>
        <dbReference type="ARBA" id="ARBA00047838"/>
    </source>
</evidence>
<evidence type="ECO:0000256" key="2">
    <source>
        <dbReference type="ARBA" id="ARBA00005091"/>
    </source>
</evidence>
<dbReference type="PANTHER" id="PTHR42701:SF1">
    <property type="entry name" value="IMIDAZOLE GLYCEROL PHOSPHATE SYNTHASE SUBUNIT HISH"/>
    <property type="match status" value="1"/>
</dbReference>
<keyword evidence="6 12" id="KW-0378">Hydrolase</keyword>
<evidence type="ECO:0000256" key="5">
    <source>
        <dbReference type="ARBA" id="ARBA00022605"/>
    </source>
</evidence>
<keyword evidence="7 12" id="KW-0315">Glutamine amidotransferase</keyword>
<reference evidence="15 16" key="1">
    <citation type="submission" date="2015-11" db="EMBL/GenBank/DDBJ databases">
        <title>Genomic analysis of 38 Legionella species identifies large and diverse effector repertoires.</title>
        <authorList>
            <person name="Burstein D."/>
            <person name="Amaro F."/>
            <person name="Zusman T."/>
            <person name="Lifshitz Z."/>
            <person name="Cohen O."/>
            <person name="Gilbert J.A."/>
            <person name="Pupko T."/>
            <person name="Shuman H.A."/>
            <person name="Segal G."/>
        </authorList>
    </citation>
    <scope>NUCLEOTIDE SEQUENCE [LARGE SCALE GENOMIC DNA]</scope>
    <source>
        <strain evidence="15 16">BL-540</strain>
    </source>
</reference>
<dbReference type="AlphaFoldDB" id="A0A0W0VA44"/>
<dbReference type="EMBL" id="LNYJ01000011">
    <property type="protein sequence ID" value="KTD16970.1"/>
    <property type="molecule type" value="Genomic_DNA"/>
</dbReference>
<proteinExistence type="inferred from homology"/>
<dbReference type="NCBIfam" id="TIGR01855">
    <property type="entry name" value="IMP_synth_hisH"/>
    <property type="match status" value="1"/>
</dbReference>
<evidence type="ECO:0000313" key="16">
    <source>
        <dbReference type="Proteomes" id="UP000055035"/>
    </source>
</evidence>
<evidence type="ECO:0000313" key="15">
    <source>
        <dbReference type="EMBL" id="KTD16970.1"/>
    </source>
</evidence>
<dbReference type="PIRSF" id="PIRSF000495">
    <property type="entry name" value="Amidotransf_hisH"/>
    <property type="match status" value="1"/>
</dbReference>
<accession>A0A0W0VA44</accession>
<dbReference type="HAMAP" id="MF_00278">
    <property type="entry name" value="HisH"/>
    <property type="match status" value="1"/>
</dbReference>
<comment type="caution">
    <text evidence="15">The sequence shown here is derived from an EMBL/GenBank/DDBJ whole genome shotgun (WGS) entry which is preliminary data.</text>
</comment>
<dbReference type="InterPro" id="IPR029062">
    <property type="entry name" value="Class_I_gatase-like"/>
</dbReference>
<evidence type="ECO:0000256" key="11">
    <source>
        <dbReference type="ARBA" id="ARBA00049534"/>
    </source>
</evidence>
<dbReference type="PROSITE" id="PS51273">
    <property type="entry name" value="GATASE_TYPE_1"/>
    <property type="match status" value="1"/>
</dbReference>
<feature type="active site" description="Nucleophile" evidence="12 13">
    <location>
        <position position="76"/>
    </location>
</feature>
<dbReference type="GO" id="GO:0000107">
    <property type="term" value="F:imidazoleglycerol-phosphate synthase activity"/>
    <property type="evidence" value="ECO:0007669"/>
    <property type="project" value="UniProtKB-UniRule"/>
</dbReference>
<dbReference type="GO" id="GO:0016829">
    <property type="term" value="F:lyase activity"/>
    <property type="evidence" value="ECO:0007669"/>
    <property type="project" value="UniProtKB-KW"/>
</dbReference>
<keyword evidence="4 12" id="KW-0963">Cytoplasm</keyword>
<dbReference type="GO" id="GO:0004359">
    <property type="term" value="F:glutaminase activity"/>
    <property type="evidence" value="ECO:0007669"/>
    <property type="project" value="UniProtKB-EC"/>
</dbReference>
<dbReference type="Gene3D" id="3.40.50.880">
    <property type="match status" value="1"/>
</dbReference>
<comment type="pathway">
    <text evidence="2 12">Amino-acid biosynthesis; L-histidine biosynthesis; L-histidine from 5-phospho-alpha-D-ribose 1-diphosphate: step 5/9.</text>
</comment>